<dbReference type="SUPFAM" id="SSF75005">
    <property type="entry name" value="Arabinanase/levansucrase/invertase"/>
    <property type="match status" value="1"/>
</dbReference>
<dbReference type="PANTHER" id="PTHR42812">
    <property type="entry name" value="BETA-XYLOSIDASE"/>
    <property type="match status" value="1"/>
</dbReference>
<dbReference type="InterPro" id="IPR006710">
    <property type="entry name" value="Glyco_hydro_43"/>
</dbReference>
<dbReference type="GO" id="GO:0005975">
    <property type="term" value="P:carbohydrate metabolic process"/>
    <property type="evidence" value="ECO:0007669"/>
    <property type="project" value="InterPro"/>
</dbReference>
<dbReference type="EMBL" id="AP023322">
    <property type="protein sequence ID" value="BCI63974.1"/>
    <property type="molecule type" value="Genomic_DNA"/>
</dbReference>
<evidence type="ECO:0000256" key="4">
    <source>
        <dbReference type="PIRSR" id="PIRSR606710-1"/>
    </source>
</evidence>
<feature type="site" description="Important for catalytic activity, responsible for pKa modulation of the active site Glu and correct orientation of both the proton donor and substrate" evidence="5">
    <location>
        <position position="214"/>
    </location>
</feature>
<protein>
    <recommendedName>
        <fullName evidence="9">Glycosyl hydrolase family 43</fullName>
    </recommendedName>
</protein>
<evidence type="ECO:0008006" key="9">
    <source>
        <dbReference type="Google" id="ProtNLM"/>
    </source>
</evidence>
<dbReference type="AlphaFoldDB" id="A0A7G1HZV0"/>
<accession>A0A7G1HZV0</accession>
<name>A0A7G1HZV0_9BACT</name>
<keyword evidence="8" id="KW-1185">Reference proteome</keyword>
<evidence type="ECO:0000256" key="6">
    <source>
        <dbReference type="RuleBase" id="RU361187"/>
    </source>
</evidence>
<keyword evidence="2 6" id="KW-0378">Hydrolase</keyword>
<dbReference type="Proteomes" id="UP000594042">
    <property type="component" value="Chromosome"/>
</dbReference>
<proteinExistence type="inferred from homology"/>
<reference evidence="8" key="1">
    <citation type="submission" date="2020-07" db="EMBL/GenBank/DDBJ databases">
        <title>Complete genome sequencing of Coprobacter sp. strain 2CBH44.</title>
        <authorList>
            <person name="Sakamoto M."/>
            <person name="Murakami T."/>
            <person name="Mori H."/>
        </authorList>
    </citation>
    <scope>NUCLEOTIDE SEQUENCE [LARGE SCALE GENOMIC DNA]</scope>
    <source>
        <strain evidence="8">2CBH44</strain>
    </source>
</reference>
<feature type="active site" description="Proton acceptor" evidence="4">
    <location>
        <position position="83"/>
    </location>
</feature>
<evidence type="ECO:0000256" key="1">
    <source>
        <dbReference type="ARBA" id="ARBA00009865"/>
    </source>
</evidence>
<evidence type="ECO:0000256" key="5">
    <source>
        <dbReference type="PIRSR" id="PIRSR606710-2"/>
    </source>
</evidence>
<organism evidence="7 8">
    <name type="scientific">Coprobacter secundus subsp. similis</name>
    <dbReference type="NCBI Taxonomy" id="2751153"/>
    <lineage>
        <taxon>Bacteria</taxon>
        <taxon>Pseudomonadati</taxon>
        <taxon>Bacteroidota</taxon>
        <taxon>Bacteroidia</taxon>
        <taxon>Bacteroidales</taxon>
        <taxon>Barnesiellaceae</taxon>
        <taxon>Coprobacter</taxon>
    </lineage>
</organism>
<dbReference type="GO" id="GO:0004553">
    <property type="term" value="F:hydrolase activity, hydrolyzing O-glycosyl compounds"/>
    <property type="evidence" value="ECO:0007669"/>
    <property type="project" value="InterPro"/>
</dbReference>
<evidence type="ECO:0000313" key="8">
    <source>
        <dbReference type="Proteomes" id="UP000594042"/>
    </source>
</evidence>
<dbReference type="InterPro" id="IPR051795">
    <property type="entry name" value="Glycosyl_Hydrlase_43"/>
</dbReference>
<dbReference type="InterPro" id="IPR023296">
    <property type="entry name" value="Glyco_hydro_beta-prop_sf"/>
</dbReference>
<evidence type="ECO:0000313" key="7">
    <source>
        <dbReference type="EMBL" id="BCI63974.1"/>
    </source>
</evidence>
<keyword evidence="3 6" id="KW-0326">Glycosidase</keyword>
<dbReference type="RefSeq" id="WP_200754868.1">
    <property type="nucleotide sequence ID" value="NZ_AP023322.1"/>
</dbReference>
<dbReference type="PROSITE" id="PS51257">
    <property type="entry name" value="PROKAR_LIPOPROTEIN"/>
    <property type="match status" value="1"/>
</dbReference>
<evidence type="ECO:0000256" key="3">
    <source>
        <dbReference type="ARBA" id="ARBA00023295"/>
    </source>
</evidence>
<evidence type="ECO:0000256" key="2">
    <source>
        <dbReference type="ARBA" id="ARBA00022801"/>
    </source>
</evidence>
<dbReference type="PANTHER" id="PTHR42812:SF12">
    <property type="entry name" value="BETA-XYLOSIDASE-RELATED"/>
    <property type="match status" value="1"/>
</dbReference>
<dbReference type="KEGG" id="copr:Cop2CBH44_23270"/>
<feature type="active site" description="Proton donor" evidence="4">
    <location>
        <position position="276"/>
    </location>
</feature>
<sequence length="396" mass="45314">MRIILTNKIICTLTILIIIGFSVCSCKSDPDIIIDHNTNNGQENNDPEPPELIEKTFTFNNPSTFSYPYFDGSTERMITELRDPCIIREGDTYYLVYTHYPFTHHTSKDESKPDMNSSPGIRLYSSKDLKNWTFEKWLVKSSELVVNCPYKHRFWAPEIHKIKNKFYLIFYADNWVKEAYNPDGQMGTKAFIGVSNNITGPYEHITYLEGAGCDTNLFEDENGKTYAIMPFGEMYIQEVDLTGIEDNNIRLIGERKMIVSADNRDVGKNFDPDYMEGPWMTKKDGKYILYTGSPYRKKTDSEFIHDLEEGYWVGTATADNIWGPYKKEPQVFLGGHVAIFEGPDGKEWFSYRGEAGGICQGLLNIDPVTFNEEGVVIKSTPTVGSKTITYMEPKDK</sequence>
<gene>
    <name evidence="7" type="ORF">Cop2CBH44_23270</name>
</gene>
<dbReference type="Gene3D" id="2.115.10.20">
    <property type="entry name" value="Glycosyl hydrolase domain, family 43"/>
    <property type="match status" value="1"/>
</dbReference>
<dbReference type="Pfam" id="PF04616">
    <property type="entry name" value="Glyco_hydro_43"/>
    <property type="match status" value="1"/>
</dbReference>
<comment type="similarity">
    <text evidence="1 6">Belongs to the glycosyl hydrolase 43 family.</text>
</comment>